<dbReference type="Pfam" id="PF09912">
    <property type="entry name" value="DUF2141"/>
    <property type="match status" value="1"/>
</dbReference>
<feature type="chain" id="PRO_5047125784" description="DUF2141 domain-containing protein" evidence="1">
    <location>
        <begin position="21"/>
        <end position="138"/>
    </location>
</feature>
<reference evidence="3" key="1">
    <citation type="submission" date="2017-03" db="EMBL/GenBank/DDBJ databases">
        <title>Full genome sequence of a non-lethal Shewanella isolate that potentiates virulence of Vibio parahaemolyticus causing acute hepatopancreatic necrosis disease (AHPND) in shrimp.</title>
        <authorList>
            <person name="Prachumwat A."/>
            <person name="Sritunyalucksana K."/>
        </authorList>
    </citation>
    <scope>NUCLEOTIDE SEQUENCE [LARGE SCALE GENOMIC DNA]</scope>
    <source>
        <strain evidence="3">TH2012</strain>
    </source>
</reference>
<evidence type="ECO:0000313" key="3">
    <source>
        <dbReference type="Proteomes" id="UP000278437"/>
    </source>
</evidence>
<dbReference type="InterPro" id="IPR018673">
    <property type="entry name" value="DUF2141"/>
</dbReference>
<name>A0ABM7DR40_9GAMM</name>
<gene>
    <name evidence="2" type="ORF">STH12_03098</name>
</gene>
<evidence type="ECO:0000256" key="1">
    <source>
        <dbReference type="SAM" id="SignalP"/>
    </source>
</evidence>
<evidence type="ECO:0000313" key="2">
    <source>
        <dbReference type="EMBL" id="AZQ12162.1"/>
    </source>
</evidence>
<keyword evidence="1" id="KW-0732">Signal</keyword>
<dbReference type="RefSeq" id="WP_126168355.1">
    <property type="nucleotide sequence ID" value="NZ_CP020373.1"/>
</dbReference>
<proteinExistence type="predicted"/>
<dbReference type="Proteomes" id="UP000278437">
    <property type="component" value="Chromosome"/>
</dbReference>
<dbReference type="EMBL" id="CP020373">
    <property type="protein sequence ID" value="AZQ12162.1"/>
    <property type="molecule type" value="Genomic_DNA"/>
</dbReference>
<protein>
    <recommendedName>
        <fullName evidence="4">DUF2141 domain-containing protein</fullName>
    </recommendedName>
</protein>
<organism evidence="2 3">
    <name type="scientific">Shewanella khirikhana</name>
    <dbReference type="NCBI Taxonomy" id="1965282"/>
    <lineage>
        <taxon>Bacteria</taxon>
        <taxon>Pseudomonadati</taxon>
        <taxon>Pseudomonadota</taxon>
        <taxon>Gammaproteobacteria</taxon>
        <taxon>Alteromonadales</taxon>
        <taxon>Shewanellaceae</taxon>
        <taxon>Shewanella</taxon>
    </lineage>
</organism>
<keyword evidence="3" id="KW-1185">Reference proteome</keyword>
<accession>A0ABM7DR40</accession>
<feature type="signal peptide" evidence="1">
    <location>
        <begin position="1"/>
        <end position="20"/>
    </location>
</feature>
<sequence length="138" mass="14885">MKTLYLLGLLAACLSLEASSATLTIDMTDLKEARGQLLVAVYDSPESMTSGSNAFNRQVIKVTGTAHTLTLNDVPQGQYGVMVFQDLNGDNRLGRNFIGIPNEPYGFSNNPSLMGAPEFNDIAFAVGEQDTHIQISVE</sequence>
<evidence type="ECO:0008006" key="4">
    <source>
        <dbReference type="Google" id="ProtNLM"/>
    </source>
</evidence>